<evidence type="ECO:0000313" key="8">
    <source>
        <dbReference type="Proteomes" id="UP000582231"/>
    </source>
</evidence>
<keyword evidence="2" id="KW-1003">Cell membrane</keyword>
<feature type="transmembrane region" description="Helical" evidence="6">
    <location>
        <begin position="99"/>
        <end position="117"/>
    </location>
</feature>
<sequence>MTTTSRPAGSRISRLLRSSAGIAIAMAVMNVGTYGFQIASARLLGPGQYGALAGVMALMLVLSVLQLGLQATSARRIAADPEHVAAVEAAVLRTGWRTALALGAVTVVAAPLVTRLLRLDGLLPAVLLALAIVPATVMGAQAGVLQGERRWLPLSLVYLAVGVPRVLLGIAFLLVWRSESSAMLAILVSTWVPVLVGAWALGRHPRRETEVTEAEIRRDVLRETLGSSVALLAFFAMANLDIVVARSVLDEHDAGLYAGGLIVTKAVLFLPQFAVVVLFPSMSTGGESRAAVIKGLAFLGTLGVVGVVATYFLSDLALVFVGGASYAGVQDRLWLFATLGALLSLLQLLVYAGLATRGVWTKYLVGVGALALVGLGTTASGVTDLAVKVASVDLTVLLVLVALQVVRHRRDDDAITGS</sequence>
<evidence type="ECO:0000256" key="2">
    <source>
        <dbReference type="ARBA" id="ARBA00022475"/>
    </source>
</evidence>
<feature type="transmembrane region" description="Helical" evidence="6">
    <location>
        <begin position="20"/>
        <end position="39"/>
    </location>
</feature>
<organism evidence="7 8">
    <name type="scientific">Nocardioides kongjuensis</name>
    <dbReference type="NCBI Taxonomy" id="349522"/>
    <lineage>
        <taxon>Bacteria</taxon>
        <taxon>Bacillati</taxon>
        <taxon>Actinomycetota</taxon>
        <taxon>Actinomycetes</taxon>
        <taxon>Propionibacteriales</taxon>
        <taxon>Nocardioidaceae</taxon>
        <taxon>Nocardioides</taxon>
    </lineage>
</organism>
<comment type="caution">
    <text evidence="7">The sequence shown here is derived from an EMBL/GenBank/DDBJ whole genome shotgun (WGS) entry which is preliminary data.</text>
</comment>
<feature type="transmembrane region" description="Helical" evidence="6">
    <location>
        <begin position="51"/>
        <end position="69"/>
    </location>
</feature>
<dbReference type="Pfam" id="PF01943">
    <property type="entry name" value="Polysacc_synt"/>
    <property type="match status" value="1"/>
</dbReference>
<evidence type="ECO:0000256" key="4">
    <source>
        <dbReference type="ARBA" id="ARBA00022989"/>
    </source>
</evidence>
<feature type="transmembrane region" description="Helical" evidence="6">
    <location>
        <begin position="182"/>
        <end position="202"/>
    </location>
</feature>
<dbReference type="InterPro" id="IPR050833">
    <property type="entry name" value="Poly_Biosynth_Transport"/>
</dbReference>
<feature type="transmembrane region" description="Helical" evidence="6">
    <location>
        <begin position="256"/>
        <end position="279"/>
    </location>
</feature>
<dbReference type="InterPro" id="IPR002797">
    <property type="entry name" value="Polysacc_synth"/>
</dbReference>
<keyword evidence="5 6" id="KW-0472">Membrane</keyword>
<keyword evidence="4 6" id="KW-1133">Transmembrane helix</keyword>
<proteinExistence type="predicted"/>
<dbReference type="GO" id="GO:0005886">
    <property type="term" value="C:plasma membrane"/>
    <property type="evidence" value="ECO:0007669"/>
    <property type="project" value="UniProtKB-SubCell"/>
</dbReference>
<dbReference type="Proteomes" id="UP000582231">
    <property type="component" value="Unassembled WGS sequence"/>
</dbReference>
<feature type="transmembrane region" description="Helical" evidence="6">
    <location>
        <begin position="363"/>
        <end position="383"/>
    </location>
</feature>
<keyword evidence="8" id="KW-1185">Reference proteome</keyword>
<comment type="subcellular location">
    <subcellularLocation>
        <location evidence="1">Cell membrane</location>
        <topology evidence="1">Multi-pass membrane protein</topology>
    </subcellularLocation>
</comment>
<dbReference type="AlphaFoldDB" id="A0A852RHL6"/>
<dbReference type="PANTHER" id="PTHR30250">
    <property type="entry name" value="PST FAMILY PREDICTED COLANIC ACID TRANSPORTER"/>
    <property type="match status" value="1"/>
</dbReference>
<evidence type="ECO:0000256" key="5">
    <source>
        <dbReference type="ARBA" id="ARBA00023136"/>
    </source>
</evidence>
<dbReference type="EMBL" id="JACCBF010000001">
    <property type="protein sequence ID" value="NYD30178.1"/>
    <property type="molecule type" value="Genomic_DNA"/>
</dbReference>
<feature type="transmembrane region" description="Helical" evidence="6">
    <location>
        <begin position="291"/>
        <end position="313"/>
    </location>
</feature>
<evidence type="ECO:0000256" key="1">
    <source>
        <dbReference type="ARBA" id="ARBA00004651"/>
    </source>
</evidence>
<keyword evidence="3 6" id="KW-0812">Transmembrane</keyword>
<feature type="transmembrane region" description="Helical" evidence="6">
    <location>
        <begin position="223"/>
        <end position="244"/>
    </location>
</feature>
<gene>
    <name evidence="7" type="ORF">BJ958_001724</name>
</gene>
<feature type="transmembrane region" description="Helical" evidence="6">
    <location>
        <begin position="156"/>
        <end position="176"/>
    </location>
</feature>
<reference evidence="7 8" key="1">
    <citation type="submission" date="2020-07" db="EMBL/GenBank/DDBJ databases">
        <title>Sequencing the genomes of 1000 actinobacteria strains.</title>
        <authorList>
            <person name="Klenk H.-P."/>
        </authorList>
    </citation>
    <scope>NUCLEOTIDE SEQUENCE [LARGE SCALE GENOMIC DNA]</scope>
    <source>
        <strain evidence="7 8">DSM 19082</strain>
    </source>
</reference>
<dbReference type="PANTHER" id="PTHR30250:SF11">
    <property type="entry name" value="O-ANTIGEN TRANSPORTER-RELATED"/>
    <property type="match status" value="1"/>
</dbReference>
<protein>
    <submittedName>
        <fullName evidence="7">O-antigen/teichoic acid export membrane protein</fullName>
    </submittedName>
</protein>
<dbReference type="RefSeq" id="WP_179726462.1">
    <property type="nucleotide sequence ID" value="NZ_BAABEF010000001.1"/>
</dbReference>
<accession>A0A852RHL6</accession>
<feature type="transmembrane region" description="Helical" evidence="6">
    <location>
        <begin position="389"/>
        <end position="406"/>
    </location>
</feature>
<evidence type="ECO:0000256" key="3">
    <source>
        <dbReference type="ARBA" id="ARBA00022692"/>
    </source>
</evidence>
<feature type="transmembrane region" description="Helical" evidence="6">
    <location>
        <begin position="123"/>
        <end position="144"/>
    </location>
</feature>
<evidence type="ECO:0000313" key="7">
    <source>
        <dbReference type="EMBL" id="NYD30178.1"/>
    </source>
</evidence>
<feature type="transmembrane region" description="Helical" evidence="6">
    <location>
        <begin position="333"/>
        <end position="351"/>
    </location>
</feature>
<name>A0A852RHL6_9ACTN</name>
<evidence type="ECO:0000256" key="6">
    <source>
        <dbReference type="SAM" id="Phobius"/>
    </source>
</evidence>